<feature type="compositionally biased region" description="Basic and acidic residues" evidence="1">
    <location>
        <begin position="87"/>
        <end position="96"/>
    </location>
</feature>
<gene>
    <name evidence="2" type="ORF">DPMN_109330</name>
</gene>
<comment type="caution">
    <text evidence="2">The sequence shown here is derived from an EMBL/GenBank/DDBJ whole genome shotgun (WGS) entry which is preliminary data.</text>
</comment>
<evidence type="ECO:0000313" key="3">
    <source>
        <dbReference type="Proteomes" id="UP000828390"/>
    </source>
</evidence>
<dbReference type="AlphaFoldDB" id="A0A9D4KAX8"/>
<dbReference type="Proteomes" id="UP000828390">
    <property type="component" value="Unassembled WGS sequence"/>
</dbReference>
<accession>A0A9D4KAX8</accession>
<feature type="region of interest" description="Disordered" evidence="1">
    <location>
        <begin position="77"/>
        <end position="96"/>
    </location>
</feature>
<evidence type="ECO:0000313" key="2">
    <source>
        <dbReference type="EMBL" id="KAH3835961.1"/>
    </source>
</evidence>
<feature type="compositionally biased region" description="Basic and acidic residues" evidence="1">
    <location>
        <begin position="135"/>
        <end position="149"/>
    </location>
</feature>
<evidence type="ECO:0000256" key="1">
    <source>
        <dbReference type="SAM" id="MobiDB-lite"/>
    </source>
</evidence>
<dbReference type="EMBL" id="JAIWYP010000004">
    <property type="protein sequence ID" value="KAH3835961.1"/>
    <property type="molecule type" value="Genomic_DNA"/>
</dbReference>
<organism evidence="2 3">
    <name type="scientific">Dreissena polymorpha</name>
    <name type="common">Zebra mussel</name>
    <name type="synonym">Mytilus polymorpha</name>
    <dbReference type="NCBI Taxonomy" id="45954"/>
    <lineage>
        <taxon>Eukaryota</taxon>
        <taxon>Metazoa</taxon>
        <taxon>Spiralia</taxon>
        <taxon>Lophotrochozoa</taxon>
        <taxon>Mollusca</taxon>
        <taxon>Bivalvia</taxon>
        <taxon>Autobranchia</taxon>
        <taxon>Heteroconchia</taxon>
        <taxon>Euheterodonta</taxon>
        <taxon>Imparidentia</taxon>
        <taxon>Neoheterodontei</taxon>
        <taxon>Myida</taxon>
        <taxon>Dreissenoidea</taxon>
        <taxon>Dreissenidae</taxon>
        <taxon>Dreissena</taxon>
    </lineage>
</organism>
<keyword evidence="3" id="KW-1185">Reference proteome</keyword>
<feature type="region of interest" description="Disordered" evidence="1">
    <location>
        <begin position="135"/>
        <end position="160"/>
    </location>
</feature>
<name>A0A9D4KAX8_DREPO</name>
<proteinExistence type="predicted"/>
<protein>
    <submittedName>
        <fullName evidence="2">Uncharacterized protein</fullName>
    </submittedName>
</protein>
<sequence>MTDPLTFRYPVIEHRNVVNSEVKQAAIDCSSDRIKSYALVLATLSQFTEDKNAVAKGLFKYFNSHKRMIRPSFANEVTDGRTATTDGRTDRRTDGRTDAGYTIIRPVIDGRIKTASQRLISAAMEVKVYDTYNDRQTHTMTDRQTDKPKTIKPKSIDPGA</sequence>
<reference evidence="2" key="2">
    <citation type="submission" date="2020-11" db="EMBL/GenBank/DDBJ databases">
        <authorList>
            <person name="McCartney M.A."/>
            <person name="Auch B."/>
            <person name="Kono T."/>
            <person name="Mallez S."/>
            <person name="Becker A."/>
            <person name="Gohl D.M."/>
            <person name="Silverstein K.A.T."/>
            <person name="Koren S."/>
            <person name="Bechman K.B."/>
            <person name="Herman A."/>
            <person name="Abrahante J.E."/>
            <person name="Garbe J."/>
        </authorList>
    </citation>
    <scope>NUCLEOTIDE SEQUENCE</scope>
    <source>
        <strain evidence="2">Duluth1</strain>
        <tissue evidence="2">Whole animal</tissue>
    </source>
</reference>
<reference evidence="2" key="1">
    <citation type="journal article" date="2019" name="bioRxiv">
        <title>The Genome of the Zebra Mussel, Dreissena polymorpha: A Resource for Invasive Species Research.</title>
        <authorList>
            <person name="McCartney M.A."/>
            <person name="Auch B."/>
            <person name="Kono T."/>
            <person name="Mallez S."/>
            <person name="Zhang Y."/>
            <person name="Obille A."/>
            <person name="Becker A."/>
            <person name="Abrahante J.E."/>
            <person name="Garbe J."/>
            <person name="Badalamenti J.P."/>
            <person name="Herman A."/>
            <person name="Mangelson H."/>
            <person name="Liachko I."/>
            <person name="Sullivan S."/>
            <person name="Sone E.D."/>
            <person name="Koren S."/>
            <person name="Silverstein K.A.T."/>
            <person name="Beckman K.B."/>
            <person name="Gohl D.M."/>
        </authorList>
    </citation>
    <scope>NUCLEOTIDE SEQUENCE</scope>
    <source>
        <strain evidence="2">Duluth1</strain>
        <tissue evidence="2">Whole animal</tissue>
    </source>
</reference>